<evidence type="ECO:0000313" key="2">
    <source>
        <dbReference type="EMBL" id="CAF4507651.1"/>
    </source>
</evidence>
<name>A0A8S2XN61_9BILA</name>
<protein>
    <submittedName>
        <fullName evidence="2">Uncharacterized protein</fullName>
    </submittedName>
</protein>
<dbReference type="AlphaFoldDB" id="A0A8S2XN61"/>
<proteinExistence type="predicted"/>
<dbReference type="EMBL" id="CAJOBA010097253">
    <property type="protein sequence ID" value="CAF4507651.1"/>
    <property type="molecule type" value="Genomic_DNA"/>
</dbReference>
<dbReference type="EMBL" id="CAJNOK010067909">
    <property type="protein sequence ID" value="CAF1655724.1"/>
    <property type="molecule type" value="Genomic_DNA"/>
</dbReference>
<comment type="caution">
    <text evidence="2">The sequence shown here is derived from an EMBL/GenBank/DDBJ whole genome shotgun (WGS) entry which is preliminary data.</text>
</comment>
<feature type="non-terminal residue" evidence="2">
    <location>
        <position position="1"/>
    </location>
</feature>
<dbReference type="Proteomes" id="UP000682733">
    <property type="component" value="Unassembled WGS sequence"/>
</dbReference>
<dbReference type="Proteomes" id="UP000677228">
    <property type="component" value="Unassembled WGS sequence"/>
</dbReference>
<evidence type="ECO:0000313" key="1">
    <source>
        <dbReference type="EMBL" id="CAF1655724.1"/>
    </source>
</evidence>
<accession>A0A8S2XN61</accession>
<evidence type="ECO:0000313" key="3">
    <source>
        <dbReference type="Proteomes" id="UP000682733"/>
    </source>
</evidence>
<sequence length="74" mass="8762">VPFYESPIVEQNLLLNKTRKDETEMKDNIEPDIQGERKFPVPMIYVCATIWHETTRRLYSYIILSLLIDPSFDS</sequence>
<gene>
    <name evidence="1" type="ORF">OVA965_LOCUS45056</name>
    <name evidence="2" type="ORF">TMI583_LOCUS48225</name>
</gene>
<reference evidence="2" key="1">
    <citation type="submission" date="2021-02" db="EMBL/GenBank/DDBJ databases">
        <authorList>
            <person name="Nowell W R."/>
        </authorList>
    </citation>
    <scope>NUCLEOTIDE SEQUENCE</scope>
</reference>
<organism evidence="2 3">
    <name type="scientific">Didymodactylos carnosus</name>
    <dbReference type="NCBI Taxonomy" id="1234261"/>
    <lineage>
        <taxon>Eukaryota</taxon>
        <taxon>Metazoa</taxon>
        <taxon>Spiralia</taxon>
        <taxon>Gnathifera</taxon>
        <taxon>Rotifera</taxon>
        <taxon>Eurotatoria</taxon>
        <taxon>Bdelloidea</taxon>
        <taxon>Philodinida</taxon>
        <taxon>Philodinidae</taxon>
        <taxon>Didymodactylos</taxon>
    </lineage>
</organism>